<dbReference type="InterPro" id="IPR017853">
    <property type="entry name" value="GH"/>
</dbReference>
<reference evidence="5 6" key="1">
    <citation type="submission" date="2019-10" db="EMBL/GenBank/DDBJ databases">
        <title>Nocardioides novel species isolated from the excrement of Marmot.</title>
        <authorList>
            <person name="Zhang G."/>
        </authorList>
    </citation>
    <scope>NUCLEOTIDE SEQUENCE [LARGE SCALE GENOMIC DNA]</scope>
    <source>
        <strain evidence="6">zg-579</strain>
    </source>
</reference>
<dbReference type="GO" id="GO:0004553">
    <property type="term" value="F:hydrolase activity, hydrolyzing O-glycosyl compounds"/>
    <property type="evidence" value="ECO:0007669"/>
    <property type="project" value="InterPro"/>
</dbReference>
<protein>
    <submittedName>
        <fullName evidence="5">Cellulase family glycosylhydrolase</fullName>
    </submittedName>
</protein>
<keyword evidence="6" id="KW-1185">Reference proteome</keyword>
<evidence type="ECO:0000313" key="5">
    <source>
        <dbReference type="EMBL" id="MTB93829.1"/>
    </source>
</evidence>
<dbReference type="AlphaFoldDB" id="A0A6I3J7B4"/>
<evidence type="ECO:0000256" key="3">
    <source>
        <dbReference type="RuleBase" id="RU361153"/>
    </source>
</evidence>
<dbReference type="Gene3D" id="3.20.20.80">
    <property type="entry name" value="Glycosidases"/>
    <property type="match status" value="1"/>
</dbReference>
<dbReference type="InterPro" id="IPR001547">
    <property type="entry name" value="Glyco_hydro_5"/>
</dbReference>
<sequence length="391" mass="42661">MDRPVRRALRWLAPALVLLLLAGTAVAVSLRGEPESTAASGAAHVRVEGHRLVDTRSGQTFVPRGVNWSSFEYACAQGWGYSALDSLLSEDPYTAEATAIARWGANTVRLPLNQDCWLGTRGAPVSDEHEERSPQAYRAEVRRFVDALHRAGLVVVLDLHSRKRMATPEFGNLAMPDPESLAFWTSVATAYRDSPSVLFDAFNEPYSRYDGADRLVFDLSWQCWRDGGCRAPVEDDRTATDGRVTFPVQGMARVVSAIRAAGAEQPVLLGGLDYANDLEGWLEFAPEDDQLVASFHLYDFKACADRACWDRVLAPLAERVPVLTGELGATDPLDGFVEDYLAWAADHGIGSLLWVWADHAGDPMSLLAEAPAVPSRWGRLAARLLGGDAGP</sequence>
<evidence type="ECO:0000256" key="2">
    <source>
        <dbReference type="ARBA" id="ARBA00023295"/>
    </source>
</evidence>
<gene>
    <name evidence="5" type="ORF">GGQ22_01920</name>
</gene>
<proteinExistence type="inferred from homology"/>
<feature type="domain" description="Glycoside hydrolase family 5" evidence="4">
    <location>
        <begin position="92"/>
        <end position="359"/>
    </location>
</feature>
<comment type="similarity">
    <text evidence="3">Belongs to the glycosyl hydrolase 5 (cellulase A) family.</text>
</comment>
<dbReference type="EMBL" id="WLCI01000002">
    <property type="protein sequence ID" value="MTB93829.1"/>
    <property type="molecule type" value="Genomic_DNA"/>
</dbReference>
<keyword evidence="2 3" id="KW-0326">Glycosidase</keyword>
<organism evidence="5 6">
    <name type="scientific">Nocardioides marmotae</name>
    <dbReference type="NCBI Taxonomy" id="2663857"/>
    <lineage>
        <taxon>Bacteria</taxon>
        <taxon>Bacillati</taxon>
        <taxon>Actinomycetota</taxon>
        <taxon>Actinomycetes</taxon>
        <taxon>Propionibacteriales</taxon>
        <taxon>Nocardioidaceae</taxon>
        <taxon>Nocardioides</taxon>
    </lineage>
</organism>
<name>A0A6I3J7B4_9ACTN</name>
<evidence type="ECO:0000313" key="6">
    <source>
        <dbReference type="Proteomes" id="UP000433406"/>
    </source>
</evidence>
<evidence type="ECO:0000259" key="4">
    <source>
        <dbReference type="Pfam" id="PF00150"/>
    </source>
</evidence>
<dbReference type="PANTHER" id="PTHR34142:SF1">
    <property type="entry name" value="GLYCOSIDE HYDROLASE FAMILY 5 DOMAIN-CONTAINING PROTEIN"/>
    <property type="match status" value="1"/>
</dbReference>
<accession>A0A6I3J7B4</accession>
<dbReference type="PANTHER" id="PTHR34142">
    <property type="entry name" value="ENDO-BETA-1,4-GLUCANASE A"/>
    <property type="match status" value="1"/>
</dbReference>
<dbReference type="SUPFAM" id="SSF51445">
    <property type="entry name" value="(Trans)glycosidases"/>
    <property type="match status" value="1"/>
</dbReference>
<dbReference type="RefSeq" id="WP_154612985.1">
    <property type="nucleotide sequence ID" value="NZ_CP053660.1"/>
</dbReference>
<keyword evidence="1 3" id="KW-0378">Hydrolase</keyword>
<comment type="caution">
    <text evidence="5">The sequence shown here is derived from an EMBL/GenBank/DDBJ whole genome shotgun (WGS) entry which is preliminary data.</text>
</comment>
<dbReference type="Proteomes" id="UP000433406">
    <property type="component" value="Unassembled WGS sequence"/>
</dbReference>
<dbReference type="GO" id="GO:0009251">
    <property type="term" value="P:glucan catabolic process"/>
    <property type="evidence" value="ECO:0007669"/>
    <property type="project" value="TreeGrafter"/>
</dbReference>
<dbReference type="Pfam" id="PF00150">
    <property type="entry name" value="Cellulase"/>
    <property type="match status" value="1"/>
</dbReference>
<evidence type="ECO:0000256" key="1">
    <source>
        <dbReference type="ARBA" id="ARBA00022801"/>
    </source>
</evidence>